<dbReference type="EMBL" id="MCGT01000018">
    <property type="protein sequence ID" value="ORX52379.1"/>
    <property type="molecule type" value="Genomic_DNA"/>
</dbReference>
<feature type="non-terminal residue" evidence="1">
    <location>
        <position position="82"/>
    </location>
</feature>
<dbReference type="AlphaFoldDB" id="A0A1X2GF65"/>
<sequence length="82" mass="9263">MLPTPIPGITEECFLSESDVHDIVSAYIPENTVTSADLSTWMTKNDFTWKDISNIKEYRSLVKASLASKYTVGYVRKSKTNE</sequence>
<evidence type="ECO:0000313" key="1">
    <source>
        <dbReference type="EMBL" id="ORX52379.1"/>
    </source>
</evidence>
<dbReference type="Proteomes" id="UP000242146">
    <property type="component" value="Unassembled WGS sequence"/>
</dbReference>
<evidence type="ECO:0000313" key="2">
    <source>
        <dbReference type="Proteomes" id="UP000242146"/>
    </source>
</evidence>
<accession>A0A1X2GF65</accession>
<organism evidence="1 2">
    <name type="scientific">Hesseltinella vesiculosa</name>
    <dbReference type="NCBI Taxonomy" id="101127"/>
    <lineage>
        <taxon>Eukaryota</taxon>
        <taxon>Fungi</taxon>
        <taxon>Fungi incertae sedis</taxon>
        <taxon>Mucoromycota</taxon>
        <taxon>Mucoromycotina</taxon>
        <taxon>Mucoromycetes</taxon>
        <taxon>Mucorales</taxon>
        <taxon>Cunninghamellaceae</taxon>
        <taxon>Hesseltinella</taxon>
    </lineage>
</organism>
<comment type="caution">
    <text evidence="1">The sequence shown here is derived from an EMBL/GenBank/DDBJ whole genome shotgun (WGS) entry which is preliminary data.</text>
</comment>
<protein>
    <submittedName>
        <fullName evidence="1">Uncharacterized protein</fullName>
    </submittedName>
</protein>
<gene>
    <name evidence="1" type="ORF">DM01DRAFT_1275337</name>
</gene>
<proteinExistence type="predicted"/>
<dbReference type="OrthoDB" id="2206599at2759"/>
<reference evidence="1 2" key="1">
    <citation type="submission" date="2016-07" db="EMBL/GenBank/DDBJ databases">
        <title>Pervasive Adenine N6-methylation of Active Genes in Fungi.</title>
        <authorList>
            <consortium name="DOE Joint Genome Institute"/>
            <person name="Mondo S.J."/>
            <person name="Dannebaum R.O."/>
            <person name="Kuo R.C."/>
            <person name="Labutti K."/>
            <person name="Haridas S."/>
            <person name="Kuo A."/>
            <person name="Salamov A."/>
            <person name="Ahrendt S.R."/>
            <person name="Lipzen A."/>
            <person name="Sullivan W."/>
            <person name="Andreopoulos W.B."/>
            <person name="Clum A."/>
            <person name="Lindquist E."/>
            <person name="Daum C."/>
            <person name="Ramamoorthy G.K."/>
            <person name="Gryganskyi A."/>
            <person name="Culley D."/>
            <person name="Magnuson J.K."/>
            <person name="James T.Y."/>
            <person name="O'Malley M.A."/>
            <person name="Stajich J.E."/>
            <person name="Spatafora J.W."/>
            <person name="Visel A."/>
            <person name="Grigoriev I.V."/>
        </authorList>
    </citation>
    <scope>NUCLEOTIDE SEQUENCE [LARGE SCALE GENOMIC DNA]</scope>
    <source>
        <strain evidence="1 2">NRRL 3301</strain>
    </source>
</reference>
<name>A0A1X2GF65_9FUNG</name>
<keyword evidence="2" id="KW-1185">Reference proteome</keyword>